<keyword evidence="1" id="KW-1133">Transmembrane helix</keyword>
<evidence type="ECO:0000313" key="4">
    <source>
        <dbReference type="Proteomes" id="UP000537141"/>
    </source>
</evidence>
<dbReference type="SUPFAM" id="SSF53448">
    <property type="entry name" value="Nucleotide-diphospho-sugar transferases"/>
    <property type="match status" value="1"/>
</dbReference>
<dbReference type="RefSeq" id="WP_221435153.1">
    <property type="nucleotide sequence ID" value="NZ_AP027362.1"/>
</dbReference>
<dbReference type="InterPro" id="IPR001173">
    <property type="entry name" value="Glyco_trans_2-like"/>
</dbReference>
<dbReference type="Pfam" id="PF00535">
    <property type="entry name" value="Glycos_transf_2"/>
    <property type="match status" value="1"/>
</dbReference>
<evidence type="ECO:0000256" key="1">
    <source>
        <dbReference type="SAM" id="Phobius"/>
    </source>
</evidence>
<dbReference type="Gene3D" id="3.90.550.10">
    <property type="entry name" value="Spore Coat Polysaccharide Biosynthesis Protein SpsA, Chain A"/>
    <property type="match status" value="1"/>
</dbReference>
<sequence>MNHQEICIVMPAMNEEDTIGKIVSQACALNYKVIVINDASTDNTAIEAKKAGAQVLSPIKNLGAWKATQAGLRLADKLGYKLVVTMDADGQHNVSDIATLIKSHKEGADVAIGNCTERGSTGRHIAWQFFKRVNRLSVSDITSGFRLYNEKALKCLTSRQATMFEYQCVGVLLMMRNMSLSIEEVAVTMNDRKAGVSRIFHSWFAVGYYLLYSGLLSVSKAFPTKKERYFKRLTGLNNFD</sequence>
<keyword evidence="4" id="KW-1185">Reference proteome</keyword>
<feature type="transmembrane region" description="Helical" evidence="1">
    <location>
        <begin position="200"/>
        <end position="222"/>
    </location>
</feature>
<protein>
    <recommendedName>
        <fullName evidence="2">Glycosyltransferase 2-like domain-containing protein</fullName>
    </recommendedName>
</protein>
<proteinExistence type="predicted"/>
<dbReference type="PANTHER" id="PTHR48090:SF7">
    <property type="entry name" value="RFBJ PROTEIN"/>
    <property type="match status" value="1"/>
</dbReference>
<dbReference type="CDD" id="cd04179">
    <property type="entry name" value="DPM_DPG-synthase_like"/>
    <property type="match status" value="1"/>
</dbReference>
<gene>
    <name evidence="3" type="ORF">HNQ55_001275</name>
</gene>
<evidence type="ECO:0000259" key="2">
    <source>
        <dbReference type="Pfam" id="PF00535"/>
    </source>
</evidence>
<organism evidence="3 4">
    <name type="scientific">Thalassotalea piscium</name>
    <dbReference type="NCBI Taxonomy" id="1230533"/>
    <lineage>
        <taxon>Bacteria</taxon>
        <taxon>Pseudomonadati</taxon>
        <taxon>Pseudomonadota</taxon>
        <taxon>Gammaproteobacteria</taxon>
        <taxon>Alteromonadales</taxon>
        <taxon>Colwelliaceae</taxon>
        <taxon>Thalassotalea</taxon>
    </lineage>
</organism>
<dbReference type="InterPro" id="IPR050256">
    <property type="entry name" value="Glycosyltransferase_2"/>
</dbReference>
<evidence type="ECO:0000313" key="3">
    <source>
        <dbReference type="EMBL" id="MBB6542775.1"/>
    </source>
</evidence>
<dbReference type="InterPro" id="IPR029044">
    <property type="entry name" value="Nucleotide-diphossugar_trans"/>
</dbReference>
<reference evidence="3 4" key="1">
    <citation type="submission" date="2020-08" db="EMBL/GenBank/DDBJ databases">
        <title>Genomic Encyclopedia of Type Strains, Phase IV (KMG-IV): sequencing the most valuable type-strain genomes for metagenomic binning, comparative biology and taxonomic classification.</title>
        <authorList>
            <person name="Goeker M."/>
        </authorList>
    </citation>
    <scope>NUCLEOTIDE SEQUENCE [LARGE SCALE GENOMIC DNA]</scope>
    <source>
        <strain evidence="3 4">DSM 26287</strain>
    </source>
</reference>
<dbReference type="AlphaFoldDB" id="A0A7X0TT68"/>
<accession>A0A7X0TT68</accession>
<keyword evidence="1" id="KW-0812">Transmembrane</keyword>
<comment type="caution">
    <text evidence="3">The sequence shown here is derived from an EMBL/GenBank/DDBJ whole genome shotgun (WGS) entry which is preliminary data.</text>
</comment>
<keyword evidence="1" id="KW-0472">Membrane</keyword>
<dbReference type="Proteomes" id="UP000537141">
    <property type="component" value="Unassembled WGS sequence"/>
</dbReference>
<name>A0A7X0TT68_9GAMM</name>
<feature type="domain" description="Glycosyltransferase 2-like" evidence="2">
    <location>
        <begin position="7"/>
        <end position="155"/>
    </location>
</feature>
<dbReference type="EMBL" id="JACHHU010000007">
    <property type="protein sequence ID" value="MBB6542775.1"/>
    <property type="molecule type" value="Genomic_DNA"/>
</dbReference>
<dbReference type="PANTHER" id="PTHR48090">
    <property type="entry name" value="UNDECAPRENYL-PHOSPHATE 4-DEOXY-4-FORMAMIDO-L-ARABINOSE TRANSFERASE-RELATED"/>
    <property type="match status" value="1"/>
</dbReference>